<name>A0ABX8ENH0_9ACTN</name>
<keyword evidence="1" id="KW-0812">Transmembrane</keyword>
<evidence type="ECO:0000313" key="3">
    <source>
        <dbReference type="Proteomes" id="UP000679307"/>
    </source>
</evidence>
<dbReference type="EMBL" id="CP075371">
    <property type="protein sequence ID" value="QVT81926.1"/>
    <property type="molecule type" value="Genomic_DNA"/>
</dbReference>
<dbReference type="Proteomes" id="UP000679307">
    <property type="component" value="Chromosome"/>
</dbReference>
<evidence type="ECO:0008006" key="4">
    <source>
        <dbReference type="Google" id="ProtNLM"/>
    </source>
</evidence>
<feature type="transmembrane region" description="Helical" evidence="1">
    <location>
        <begin position="138"/>
        <end position="155"/>
    </location>
</feature>
<gene>
    <name evidence="2" type="ORF">ENKNEFLB_04345</name>
</gene>
<feature type="transmembrane region" description="Helical" evidence="1">
    <location>
        <begin position="87"/>
        <end position="108"/>
    </location>
</feature>
<feature type="transmembrane region" description="Helical" evidence="1">
    <location>
        <begin position="114"/>
        <end position="131"/>
    </location>
</feature>
<sequence>MGEIWGEVLGTQAPPTQAVRWVCALVALVVVALPGSWRRSRVVVTVAHEGAHAVVAVLCGRRLDGVRLHRDSSGLTLSRGRPRGPGMVATAFAGYPGPALLGLGAAALLADGRALAVLWLAVLLLAGLLLWVRNAYGLLAVGLSLALVAAVSWWAEPRWQSAAAHAGTWFLLLGAVRAAVELGRDRRRERGRTSDADVLARLTHVPAPVWVAVLVLLTLGAAALSARLLLA</sequence>
<feature type="transmembrane region" description="Helical" evidence="1">
    <location>
        <begin position="18"/>
        <end position="37"/>
    </location>
</feature>
<evidence type="ECO:0000313" key="2">
    <source>
        <dbReference type="EMBL" id="QVT81926.1"/>
    </source>
</evidence>
<dbReference type="Pfam" id="PF13398">
    <property type="entry name" value="Peptidase_M50B"/>
    <property type="match status" value="1"/>
</dbReference>
<protein>
    <recommendedName>
        <fullName evidence="4">M50 family peptidase</fullName>
    </recommendedName>
</protein>
<organism evidence="2 3">
    <name type="scientific">Nocardioides aquaticus</name>
    <dbReference type="NCBI Taxonomy" id="160826"/>
    <lineage>
        <taxon>Bacteria</taxon>
        <taxon>Bacillati</taxon>
        <taxon>Actinomycetota</taxon>
        <taxon>Actinomycetes</taxon>
        <taxon>Propionibacteriales</taxon>
        <taxon>Nocardioidaceae</taxon>
        <taxon>Nocardioides</taxon>
    </lineage>
</organism>
<keyword evidence="3" id="KW-1185">Reference proteome</keyword>
<proteinExistence type="predicted"/>
<evidence type="ECO:0000256" key="1">
    <source>
        <dbReference type="SAM" id="Phobius"/>
    </source>
</evidence>
<reference evidence="2 3" key="1">
    <citation type="submission" date="2021-05" db="EMBL/GenBank/DDBJ databases">
        <title>Complete genome of Nocardioides aquaticus KCTC 9944T isolated from meromictic and hypersaline Ekho Lake, Antarctica.</title>
        <authorList>
            <person name="Hwang K."/>
            <person name="Kim K.M."/>
            <person name="Choe H."/>
        </authorList>
    </citation>
    <scope>NUCLEOTIDE SEQUENCE [LARGE SCALE GENOMIC DNA]</scope>
    <source>
        <strain evidence="2 3">KCTC 9944</strain>
    </source>
</reference>
<keyword evidence="1" id="KW-0472">Membrane</keyword>
<feature type="transmembrane region" description="Helical" evidence="1">
    <location>
        <begin position="161"/>
        <end position="180"/>
    </location>
</feature>
<accession>A0ABX8ENH0</accession>
<feature type="transmembrane region" description="Helical" evidence="1">
    <location>
        <begin position="209"/>
        <end position="230"/>
    </location>
</feature>
<keyword evidence="1" id="KW-1133">Transmembrane helix</keyword>
<dbReference type="InterPro" id="IPR049500">
    <property type="entry name" value="Peptidase_M50B-like"/>
</dbReference>